<keyword evidence="3" id="KW-1185">Reference proteome</keyword>
<reference evidence="2 3" key="1">
    <citation type="submission" date="2021-01" db="EMBL/GenBank/DDBJ databases">
        <title>Genome public.</title>
        <authorList>
            <person name="Liu C."/>
            <person name="Sun Q."/>
        </authorList>
    </citation>
    <scope>NUCLEOTIDE SEQUENCE [LARGE SCALE GENOMIC DNA]</scope>
    <source>
        <strain evidence="2 3">YIM B02564</strain>
    </source>
</reference>
<feature type="transmembrane region" description="Helical" evidence="1">
    <location>
        <begin position="6"/>
        <end position="21"/>
    </location>
</feature>
<organism evidence="2 3">
    <name type="scientific">Neobacillus paridis</name>
    <dbReference type="NCBI Taxonomy" id="2803862"/>
    <lineage>
        <taxon>Bacteria</taxon>
        <taxon>Bacillati</taxon>
        <taxon>Bacillota</taxon>
        <taxon>Bacilli</taxon>
        <taxon>Bacillales</taxon>
        <taxon>Bacillaceae</taxon>
        <taxon>Neobacillus</taxon>
    </lineage>
</organism>
<sequence>MGWLIIIGGLLAFGFLVDWLYKRKGIAYTDPKENEKHVSKSERVYMESHMHNMKDNNKF</sequence>
<name>A0ABS1TV48_9BACI</name>
<accession>A0ABS1TV48</accession>
<keyword evidence="1" id="KW-0472">Membrane</keyword>
<dbReference type="EMBL" id="JAESWB010000371">
    <property type="protein sequence ID" value="MBL4955068.1"/>
    <property type="molecule type" value="Genomic_DNA"/>
</dbReference>
<protein>
    <submittedName>
        <fullName evidence="2">Uncharacterized protein</fullName>
    </submittedName>
</protein>
<proteinExistence type="predicted"/>
<keyword evidence="1" id="KW-1133">Transmembrane helix</keyword>
<evidence type="ECO:0000256" key="1">
    <source>
        <dbReference type="SAM" id="Phobius"/>
    </source>
</evidence>
<dbReference type="Proteomes" id="UP000623967">
    <property type="component" value="Unassembled WGS sequence"/>
</dbReference>
<gene>
    <name evidence="2" type="ORF">JK635_23195</name>
</gene>
<evidence type="ECO:0000313" key="2">
    <source>
        <dbReference type="EMBL" id="MBL4955068.1"/>
    </source>
</evidence>
<evidence type="ECO:0000313" key="3">
    <source>
        <dbReference type="Proteomes" id="UP000623967"/>
    </source>
</evidence>
<comment type="caution">
    <text evidence="2">The sequence shown here is derived from an EMBL/GenBank/DDBJ whole genome shotgun (WGS) entry which is preliminary data.</text>
</comment>
<keyword evidence="1" id="KW-0812">Transmembrane</keyword>
<dbReference type="RefSeq" id="WP_202656313.1">
    <property type="nucleotide sequence ID" value="NZ_JAESWB010000371.1"/>
</dbReference>